<sequence length="39" mass="4457">MNDLIINKLATIDRCLKRIREVYSLQESSSIPITPAKIL</sequence>
<dbReference type="EMBL" id="QUNG01000017">
    <property type="protein sequence ID" value="REG80997.1"/>
    <property type="molecule type" value="Genomic_DNA"/>
</dbReference>
<accession>A0A3E0DEF0</accession>
<proteinExistence type="predicted"/>
<gene>
    <name evidence="2" type="ORF">DFP81_11712</name>
    <name evidence="1" type="ORF">DFP81_1175</name>
</gene>
<keyword evidence="3" id="KW-1185">Reference proteome</keyword>
<organism evidence="2 3">
    <name type="scientific">Marinomonas pollencensis</name>
    <dbReference type="NCBI Taxonomy" id="491954"/>
    <lineage>
        <taxon>Bacteria</taxon>
        <taxon>Pseudomonadati</taxon>
        <taxon>Pseudomonadota</taxon>
        <taxon>Gammaproteobacteria</taxon>
        <taxon>Oceanospirillales</taxon>
        <taxon>Oceanospirillaceae</taxon>
        <taxon>Marinomonas</taxon>
    </lineage>
</organism>
<evidence type="ECO:0000313" key="3">
    <source>
        <dbReference type="Proteomes" id="UP000256542"/>
    </source>
</evidence>
<name>A0A3E0DEF0_9GAMM</name>
<dbReference type="Proteomes" id="UP000256542">
    <property type="component" value="Unassembled WGS sequence"/>
</dbReference>
<reference evidence="2 3" key="1">
    <citation type="submission" date="2018-08" db="EMBL/GenBank/DDBJ databases">
        <title>Genomic Encyclopedia of Type Strains, Phase III (KMG-III): the genomes of soil and plant-associated and newly described type strains.</title>
        <authorList>
            <person name="Whitman W."/>
        </authorList>
    </citation>
    <scope>NUCLEOTIDE SEQUENCE [LARGE SCALE GENOMIC DNA]</scope>
    <source>
        <strain evidence="2 3">CECT 7375</strain>
    </source>
</reference>
<evidence type="ECO:0000313" key="2">
    <source>
        <dbReference type="EMBL" id="REG81004.1"/>
    </source>
</evidence>
<dbReference type="EMBL" id="QUNG01000017">
    <property type="protein sequence ID" value="REG81004.1"/>
    <property type="molecule type" value="Genomic_DNA"/>
</dbReference>
<comment type="caution">
    <text evidence="2">The sequence shown here is derived from an EMBL/GenBank/DDBJ whole genome shotgun (WGS) entry which is preliminary data.</text>
</comment>
<dbReference type="AlphaFoldDB" id="A0A3E0DEF0"/>
<protein>
    <submittedName>
        <fullName evidence="2">Uncharacterized protein</fullName>
    </submittedName>
</protein>
<evidence type="ECO:0000313" key="1">
    <source>
        <dbReference type="EMBL" id="REG80997.1"/>
    </source>
</evidence>